<keyword evidence="14" id="KW-1185">Reference proteome</keyword>
<dbReference type="EMBL" id="LGCM01000027">
    <property type="protein sequence ID" value="KPL85043.1"/>
    <property type="molecule type" value="Genomic_DNA"/>
</dbReference>
<evidence type="ECO:0000256" key="12">
    <source>
        <dbReference type="RuleBase" id="RU000363"/>
    </source>
</evidence>
<protein>
    <recommendedName>
        <fullName evidence="11">3-dehydrosphinganine reductase</fullName>
        <ecNumber evidence="11">1.1.1.102</ecNumber>
    </recommendedName>
</protein>
<dbReference type="SUPFAM" id="SSF51735">
    <property type="entry name" value="NAD(P)-binding Rossmann-fold domains"/>
    <property type="match status" value="1"/>
</dbReference>
<evidence type="ECO:0000256" key="7">
    <source>
        <dbReference type="ARBA" id="ARBA00022857"/>
    </source>
</evidence>
<reference evidence="13 14" key="1">
    <citation type="submission" date="2015-07" db="EMBL/GenBank/DDBJ databases">
        <title>Genome sequence of Levilinea saccharolytica DSM 16555.</title>
        <authorList>
            <person name="Hemp J."/>
            <person name="Ward L.M."/>
            <person name="Pace L.A."/>
            <person name="Fischer W.W."/>
        </authorList>
    </citation>
    <scope>NUCLEOTIDE SEQUENCE [LARGE SCALE GENOMIC DNA]</scope>
    <source>
        <strain evidence="13 14">KIBI-1</strain>
    </source>
</reference>
<comment type="similarity">
    <text evidence="4 12">Belongs to the short-chain dehydrogenases/reductases (SDR) family.</text>
</comment>
<dbReference type="PRINTS" id="PR00081">
    <property type="entry name" value="GDHRDH"/>
</dbReference>
<organism evidence="13 14">
    <name type="scientific">Levilinea saccharolytica</name>
    <dbReference type="NCBI Taxonomy" id="229921"/>
    <lineage>
        <taxon>Bacteria</taxon>
        <taxon>Bacillati</taxon>
        <taxon>Chloroflexota</taxon>
        <taxon>Anaerolineae</taxon>
        <taxon>Anaerolineales</taxon>
        <taxon>Anaerolineaceae</taxon>
        <taxon>Levilinea</taxon>
    </lineage>
</organism>
<evidence type="ECO:0000256" key="10">
    <source>
        <dbReference type="ARBA" id="ARBA00023098"/>
    </source>
</evidence>
<dbReference type="PRINTS" id="PR00080">
    <property type="entry name" value="SDRFAMILY"/>
</dbReference>
<evidence type="ECO:0000256" key="5">
    <source>
        <dbReference type="ARBA" id="ARBA00022741"/>
    </source>
</evidence>
<evidence type="ECO:0000256" key="11">
    <source>
        <dbReference type="ARBA" id="ARBA00026112"/>
    </source>
</evidence>
<evidence type="ECO:0000256" key="3">
    <source>
        <dbReference type="ARBA" id="ARBA00004991"/>
    </source>
</evidence>
<dbReference type="InterPro" id="IPR036291">
    <property type="entry name" value="NAD(P)-bd_dom_sf"/>
</dbReference>
<dbReference type="OrthoDB" id="9775296at2"/>
<gene>
    <name evidence="13" type="ORF">ADN01_06620</name>
</gene>
<dbReference type="InterPro" id="IPR002347">
    <property type="entry name" value="SDR_fam"/>
</dbReference>
<evidence type="ECO:0000256" key="9">
    <source>
        <dbReference type="ARBA" id="ARBA00023002"/>
    </source>
</evidence>
<comment type="caution">
    <text evidence="13">The sequence shown here is derived from an EMBL/GenBank/DDBJ whole genome shotgun (WGS) entry which is preliminary data.</text>
</comment>
<dbReference type="Proteomes" id="UP000050501">
    <property type="component" value="Unassembled WGS sequence"/>
</dbReference>
<comment type="pathway">
    <text evidence="2">Lipid metabolism; sphingolipid metabolism.</text>
</comment>
<keyword evidence="10" id="KW-0443">Lipid metabolism</keyword>
<keyword evidence="5" id="KW-0547">Nucleotide-binding</keyword>
<dbReference type="GO" id="GO:0006666">
    <property type="term" value="P:3-keto-sphinganine metabolic process"/>
    <property type="evidence" value="ECO:0007669"/>
    <property type="project" value="InterPro"/>
</dbReference>
<dbReference type="PROSITE" id="PS00061">
    <property type="entry name" value="ADH_SHORT"/>
    <property type="match status" value="1"/>
</dbReference>
<evidence type="ECO:0000256" key="8">
    <source>
        <dbReference type="ARBA" id="ARBA00022919"/>
    </source>
</evidence>
<comment type="subcellular location">
    <subcellularLocation>
        <location evidence="1">Endoplasmic reticulum</location>
    </subcellularLocation>
</comment>
<evidence type="ECO:0000256" key="1">
    <source>
        <dbReference type="ARBA" id="ARBA00004240"/>
    </source>
</evidence>
<dbReference type="AlphaFoldDB" id="A0A0P6XRB6"/>
<keyword evidence="7" id="KW-0521">NADP</keyword>
<dbReference type="Pfam" id="PF00106">
    <property type="entry name" value="adh_short"/>
    <property type="match status" value="1"/>
</dbReference>
<evidence type="ECO:0000313" key="14">
    <source>
        <dbReference type="Proteomes" id="UP000050501"/>
    </source>
</evidence>
<evidence type="ECO:0000256" key="2">
    <source>
        <dbReference type="ARBA" id="ARBA00004760"/>
    </source>
</evidence>
<keyword evidence="8" id="KW-0746">Sphingolipid metabolism</keyword>
<dbReference type="EC" id="1.1.1.102" evidence="11"/>
<dbReference type="GO" id="GO:0047560">
    <property type="term" value="F:3-dehydrosphinganine reductase activity"/>
    <property type="evidence" value="ECO:0007669"/>
    <property type="project" value="UniProtKB-EC"/>
</dbReference>
<dbReference type="GO" id="GO:0030148">
    <property type="term" value="P:sphingolipid biosynthetic process"/>
    <property type="evidence" value="ECO:0007669"/>
    <property type="project" value="InterPro"/>
</dbReference>
<dbReference type="GO" id="GO:0016020">
    <property type="term" value="C:membrane"/>
    <property type="evidence" value="ECO:0007669"/>
    <property type="project" value="GOC"/>
</dbReference>
<dbReference type="PANTHER" id="PTHR43550">
    <property type="entry name" value="3-KETODIHYDROSPHINGOSINE REDUCTASE"/>
    <property type="match status" value="1"/>
</dbReference>
<evidence type="ECO:0000256" key="4">
    <source>
        <dbReference type="ARBA" id="ARBA00006484"/>
    </source>
</evidence>
<dbReference type="Gene3D" id="3.40.50.720">
    <property type="entry name" value="NAD(P)-binding Rossmann-like Domain"/>
    <property type="match status" value="1"/>
</dbReference>
<dbReference type="RefSeq" id="WP_062418523.1">
    <property type="nucleotide sequence ID" value="NZ_DF967974.1"/>
</dbReference>
<proteinExistence type="inferred from homology"/>
<name>A0A0P6XRB6_9CHLR</name>
<accession>A0A0P6XRB6</accession>
<keyword evidence="6" id="KW-0256">Endoplasmic reticulum</keyword>
<dbReference type="InterPro" id="IPR045022">
    <property type="entry name" value="KDSR-like"/>
</dbReference>
<dbReference type="GO" id="GO:0000166">
    <property type="term" value="F:nucleotide binding"/>
    <property type="evidence" value="ECO:0007669"/>
    <property type="project" value="UniProtKB-KW"/>
</dbReference>
<dbReference type="PANTHER" id="PTHR43550:SF3">
    <property type="entry name" value="3-KETODIHYDROSPHINGOSINE REDUCTASE"/>
    <property type="match status" value="1"/>
</dbReference>
<evidence type="ECO:0000313" key="13">
    <source>
        <dbReference type="EMBL" id="KPL85043.1"/>
    </source>
</evidence>
<sequence length="279" mass="29732">MPAAAPPLVFITGGSSGIGLELARQYARTGASLCLVARRPDVLAHAAQEVQSLCLNPDQKVHYLTLDISKRADVLEKLTAFQESVGIPDILINNAGNVQPAEAVNAQLDDYEAMIQSNYLGAVYVTKAFLPAMIARGTGCIVNISSMAGRVAVYGYTGYGASKFALRGFGEALRSELKPLGIQVSNVYPADTDTPQLAYESRYKPHVTKVLAGTANVMSPQAAVRQIIAGVNKGKSTIIIGFESKLFDRLHAVAPGLFNWIMDGIIARALRGLPQGDSK</sequence>
<comment type="pathway">
    <text evidence="3">Sphingolipid metabolism.</text>
</comment>
<dbReference type="STRING" id="229921.ADN01_06620"/>
<dbReference type="InterPro" id="IPR020904">
    <property type="entry name" value="Sc_DH/Rdtase_CS"/>
</dbReference>
<evidence type="ECO:0000256" key="6">
    <source>
        <dbReference type="ARBA" id="ARBA00022824"/>
    </source>
</evidence>
<dbReference type="CDD" id="cd08939">
    <property type="entry name" value="KDSR-like_SDR_c"/>
    <property type="match status" value="1"/>
</dbReference>
<keyword evidence="9" id="KW-0560">Oxidoreductase</keyword>